<evidence type="ECO:0000256" key="15">
    <source>
        <dbReference type="ARBA" id="ARBA00082439"/>
    </source>
</evidence>
<feature type="compositionally biased region" description="Basic and acidic residues" evidence="17">
    <location>
        <begin position="807"/>
        <end position="820"/>
    </location>
</feature>
<name>A0AAN9VM25_9ORTH</name>
<feature type="compositionally biased region" description="Basic and acidic residues" evidence="17">
    <location>
        <begin position="416"/>
        <end position="436"/>
    </location>
</feature>
<keyword evidence="21" id="KW-1185">Reference proteome</keyword>
<dbReference type="InterPro" id="IPR043446">
    <property type="entry name" value="Neurabin-like"/>
</dbReference>
<evidence type="ECO:0000256" key="16">
    <source>
        <dbReference type="SAM" id="Coils"/>
    </source>
</evidence>
<evidence type="ECO:0000256" key="8">
    <source>
        <dbReference type="ARBA" id="ARBA00023054"/>
    </source>
</evidence>
<dbReference type="GO" id="GO:0014069">
    <property type="term" value="C:postsynaptic density"/>
    <property type="evidence" value="ECO:0007669"/>
    <property type="project" value="TreeGrafter"/>
</dbReference>
<feature type="compositionally biased region" description="Basic and acidic residues" evidence="17">
    <location>
        <begin position="501"/>
        <end position="511"/>
    </location>
</feature>
<dbReference type="FunFam" id="1.10.150.50:FF:000008">
    <property type="entry name" value="Neurabin-1 isoform 1-like protein"/>
    <property type="match status" value="1"/>
</dbReference>
<keyword evidence="2" id="KW-0217">Developmental protein</keyword>
<feature type="compositionally biased region" description="Basic and acidic residues" evidence="17">
    <location>
        <begin position="244"/>
        <end position="268"/>
    </location>
</feature>
<dbReference type="GO" id="GO:0051015">
    <property type="term" value="F:actin filament binding"/>
    <property type="evidence" value="ECO:0007669"/>
    <property type="project" value="TreeGrafter"/>
</dbReference>
<feature type="compositionally biased region" description="Polar residues" evidence="17">
    <location>
        <begin position="512"/>
        <end position="548"/>
    </location>
</feature>
<comment type="caution">
    <text evidence="20">The sequence shown here is derived from an EMBL/GenBank/DDBJ whole genome shotgun (WGS) entry which is preliminary data.</text>
</comment>
<dbReference type="SMART" id="SM00454">
    <property type="entry name" value="SAM"/>
    <property type="match status" value="1"/>
</dbReference>
<dbReference type="SMART" id="SM00228">
    <property type="entry name" value="PDZ"/>
    <property type="match status" value="1"/>
</dbReference>
<dbReference type="Pfam" id="PF17817">
    <property type="entry name" value="PDZ_5"/>
    <property type="match status" value="1"/>
</dbReference>
<feature type="domain" description="SAM" evidence="18">
    <location>
        <begin position="1751"/>
        <end position="1795"/>
    </location>
</feature>
<feature type="compositionally biased region" description="Acidic residues" evidence="17">
    <location>
        <begin position="1399"/>
        <end position="1413"/>
    </location>
</feature>
<dbReference type="GO" id="GO:0007015">
    <property type="term" value="P:actin filament organization"/>
    <property type="evidence" value="ECO:0007669"/>
    <property type="project" value="TreeGrafter"/>
</dbReference>
<keyword evidence="4" id="KW-0597">Phosphoprotein</keyword>
<feature type="compositionally biased region" description="Basic and acidic residues" evidence="17">
    <location>
        <begin position="1333"/>
        <end position="1360"/>
    </location>
</feature>
<dbReference type="GO" id="GO:0015629">
    <property type="term" value="C:actin cytoskeleton"/>
    <property type="evidence" value="ECO:0007669"/>
    <property type="project" value="TreeGrafter"/>
</dbReference>
<evidence type="ECO:0000313" key="21">
    <source>
        <dbReference type="Proteomes" id="UP001378592"/>
    </source>
</evidence>
<evidence type="ECO:0000259" key="19">
    <source>
        <dbReference type="PROSITE" id="PS50106"/>
    </source>
</evidence>
<feature type="compositionally biased region" description="Low complexity" evidence="17">
    <location>
        <begin position="1493"/>
        <end position="1507"/>
    </location>
</feature>
<keyword evidence="6" id="KW-0524">Neurogenesis</keyword>
<feature type="compositionally biased region" description="Basic and acidic residues" evidence="17">
    <location>
        <begin position="1414"/>
        <end position="1430"/>
    </location>
</feature>
<evidence type="ECO:0000256" key="1">
    <source>
        <dbReference type="ARBA" id="ARBA00004245"/>
    </source>
</evidence>
<dbReference type="GO" id="GO:0031175">
    <property type="term" value="P:neuron projection development"/>
    <property type="evidence" value="ECO:0007669"/>
    <property type="project" value="TreeGrafter"/>
</dbReference>
<dbReference type="PANTHER" id="PTHR16154:SF6">
    <property type="entry name" value="SPINOPHILIN, ISOFORM J"/>
    <property type="match status" value="1"/>
</dbReference>
<feature type="compositionally biased region" description="Low complexity" evidence="17">
    <location>
        <begin position="826"/>
        <end position="850"/>
    </location>
</feature>
<proteinExistence type="predicted"/>
<sequence length="1858" mass="202315">MEEKKPRMAGSKVSQIANIFQSMVPAKETEALSSSVTIKSKPVKGSGDGPADRDASPPSQITVVRTESHVARFNNARALFEKLGADKSTPSGPPPTVQRIPTSSQPPSIRSDTSPTSATSPLRNRISRSPSQERPLSDIIPISVSCPPPSVTGYRKTEKASEGPSKCIRNGLQTNGLSDDSKSVQGVSSSYESSSRVPYVKGGKVRENVCVNGSGSKEELNDGGGSDRESVAKEGHFSQSSSPEPRKPGKPEKPERKFNSRELIEKQKNWTSHFSKSRTSRHSSEPNRSEVKASLAGSSANLESPSRSSQWSPDSLATSVSPASRSASFNTSRVAVSTSSLQESTEYSRSPSRSPNTPEEKQEKELQEKTIDHLHYPPSSSYAREEKCRTTDGSRESSYSSGRSCRAQVVGVIPHARSDQASHLAADRSPTDETQNKGKKVVSSAQLTLQGAEVTPSRSEEASSLSDNFQVAVKAASDSDDFLYRRDNYLENRLFTGQDESGLHSEFKTEPNAETSLTSKGKSETATDSNAFPLRSQSDSQNSCTNTCSTVDSRYRVNRRSDVDNRISPRTVLESPVDSSSEMDIVKPCVDVDSMDCSPSNLTSGSTFIIASPEDNLIISPDEAFADASRASGDSEPASVVAVRPPPCPDLLEGTKNQDSLLCGSLTGASSEGSILDLQDVEYADADAEDSDEHEESCESKPLLPQTIPESSDCQTADSEKKVNAIRTISKTADYLVNTLHSAPDTMTPDEAENLLSTSILEKKLRQEGLLSDEEAQEITQLLSPTEEKARNEPQWFSDVTSVTGASRDESPEYRVKSETSETNEDSLSSSQIESKSGSESGLLGSTNSLDEQDHIDSTTRLKDFVPVPGKVVVVENGVHYFEDGHFWMEVPGLPESDDDDSDYPIPVKKNTKVSFSTGPIKVYSTFSVNDYDRRNEDVDPVAASAEYELEKRVEKMDVFPVELTKGPEGLGLSIIGMGVGADAGLEKLGIFVKTITENGAAARDGRIQVNDQIIEVDGRSLVGVTQAYAASVLRNTCGLVKFLIGREKDPQNSEVAQLIKQSLQADREREEQRRQMEQRVRSGAAESSCSEDSSITSPTVSLTAEGPPVSPGGAADSVFDLEAPRSPSATNDVDALRLLLQESQLKLAIADNDVARLKSLLVELEQNGADNEEYLERLRLSTARLKETETNLIAAKKDVANYQDMLEQSQAQYAALEKKYCKAKKLLREFQQREQDLIHREEFYLQLLQEKDTEYNALVKSLKDRVIQLEQELLETQQRAGLPPVLPYDNTSLKQLTPQPLRRQQAPPVKPLLQQLEAELSDTEISDISPEDGDKTATVERKMPVKEELDRAVPPHELLDVSASKAKAELATRGGLAGRQLPSGKKSGGLSNSSSEYGLDESCDNSDEEEDNTNEKPKNMEYIKGDENRNEINTSIVKSQEYHQQSSSLPANSTSPISTCNVVTSSTLTTMSSSATTVTTSHVHSLVSQFSSAQQLQQKQRQQSSSAHPVTHHTGLIAKSHSHFVSSTPTPSTHPTNNISTLYTPAPQPSHVHPHHITPPMAVSPIGANAQLQPSPDPWATCPQRKAQAPTFAIGPPLGLAAPPASLAEQLKQVLAERERRISGGDASRETSGSFNDTNKAMTQSLAEEIRQAVNEANAKVKKAPISQTLTPPHGGNVWQQQNAEPPSPSSLSSSGSVSPAVGTADPSPSKLGADSRNIWTPTHQQDLNTAVLGQKGTSHFWQSAPVTEWSKEQVCQWLLALSLEQHIPKFLEQQIGGPALLQLESRDLKQLGVVGEDKNRLKRKLKELRVQVEKERRQLEKERKEKERLQRKAEKLAEKAERGSVLQKISKMAANS</sequence>
<evidence type="ECO:0000256" key="13">
    <source>
        <dbReference type="ARBA" id="ARBA00076637"/>
    </source>
</evidence>
<feature type="region of interest" description="Disordered" evidence="17">
    <location>
        <begin position="81"/>
        <end position="467"/>
    </location>
</feature>
<dbReference type="InterPro" id="IPR013761">
    <property type="entry name" value="SAM/pointed_sf"/>
</dbReference>
<comment type="subcellular location">
    <subcellularLocation>
        <location evidence="1">Cytoplasm</location>
        <location evidence="1">Cytoskeleton</location>
    </subcellularLocation>
    <subcellularLocation>
        <location evidence="11">Synapse</location>
    </subcellularLocation>
</comment>
<feature type="compositionally biased region" description="Basic and acidic residues" evidence="17">
    <location>
        <begin position="1619"/>
        <end position="1630"/>
    </location>
</feature>
<keyword evidence="9" id="KW-0009">Actin-binding</keyword>
<feature type="region of interest" description="Disordered" evidence="17">
    <location>
        <begin position="496"/>
        <end position="548"/>
    </location>
</feature>
<feature type="coiled-coil region" evidence="16">
    <location>
        <begin position="1148"/>
        <end position="1220"/>
    </location>
</feature>
<evidence type="ECO:0000256" key="3">
    <source>
        <dbReference type="ARBA" id="ARBA00022490"/>
    </source>
</evidence>
<keyword evidence="5" id="KW-0221">Differentiation</keyword>
<dbReference type="GO" id="GO:0030425">
    <property type="term" value="C:dendrite"/>
    <property type="evidence" value="ECO:0007669"/>
    <property type="project" value="TreeGrafter"/>
</dbReference>
<feature type="compositionally biased region" description="Low complexity" evidence="17">
    <location>
        <begin position="1691"/>
        <end position="1701"/>
    </location>
</feature>
<feature type="compositionally biased region" description="Low complexity" evidence="17">
    <location>
        <begin position="1524"/>
        <end position="1542"/>
    </location>
</feature>
<keyword evidence="7" id="KW-0770">Synapse</keyword>
<dbReference type="Pfam" id="PF00595">
    <property type="entry name" value="PDZ"/>
    <property type="match status" value="1"/>
</dbReference>
<dbReference type="PROSITE" id="PS50106">
    <property type="entry name" value="PDZ"/>
    <property type="match status" value="1"/>
</dbReference>
<feature type="domain" description="PDZ" evidence="19">
    <location>
        <begin position="961"/>
        <end position="1049"/>
    </location>
</feature>
<dbReference type="InterPro" id="IPR040645">
    <property type="entry name" value="Neurabin-1/2_PDZ"/>
</dbReference>
<feature type="compositionally biased region" description="Acidic residues" evidence="17">
    <location>
        <begin position="685"/>
        <end position="696"/>
    </location>
</feature>
<feature type="compositionally biased region" description="Acidic residues" evidence="17">
    <location>
        <begin position="1322"/>
        <end position="1332"/>
    </location>
</feature>
<dbReference type="EMBL" id="JAZDUA010000165">
    <property type="protein sequence ID" value="KAK7865836.1"/>
    <property type="molecule type" value="Genomic_DNA"/>
</dbReference>
<gene>
    <name evidence="20" type="ORF">R5R35_001290</name>
</gene>
<dbReference type="InterPro" id="IPR036034">
    <property type="entry name" value="PDZ_sf"/>
</dbReference>
<feature type="region of interest" description="Disordered" evidence="17">
    <location>
        <begin position="783"/>
        <end position="852"/>
    </location>
</feature>
<keyword evidence="8 16" id="KW-0175">Coiled coil</keyword>
<feature type="compositionally biased region" description="Low complexity" evidence="17">
    <location>
        <begin position="1384"/>
        <end position="1396"/>
    </location>
</feature>
<evidence type="ECO:0000256" key="17">
    <source>
        <dbReference type="SAM" id="MobiDB-lite"/>
    </source>
</evidence>
<feature type="compositionally biased region" description="Basic and acidic residues" evidence="17">
    <location>
        <begin position="282"/>
        <end position="291"/>
    </location>
</feature>
<evidence type="ECO:0000256" key="5">
    <source>
        <dbReference type="ARBA" id="ARBA00022782"/>
    </source>
</evidence>
<feature type="compositionally biased region" description="Basic and acidic residues" evidence="17">
    <location>
        <begin position="1066"/>
        <end position="1081"/>
    </location>
</feature>
<feature type="region of interest" description="Disordered" evidence="17">
    <location>
        <begin position="1063"/>
        <end position="1129"/>
    </location>
</feature>
<dbReference type="Proteomes" id="UP001378592">
    <property type="component" value="Unassembled WGS sequence"/>
</dbReference>
<feature type="region of interest" description="Disordered" evidence="17">
    <location>
        <begin position="1524"/>
        <end position="1543"/>
    </location>
</feature>
<dbReference type="Gene3D" id="1.10.150.50">
    <property type="entry name" value="Transcription Factor, Ets-1"/>
    <property type="match status" value="1"/>
</dbReference>
<evidence type="ECO:0000313" key="20">
    <source>
        <dbReference type="EMBL" id="KAK7865836.1"/>
    </source>
</evidence>
<feature type="compositionally biased region" description="Polar residues" evidence="17">
    <location>
        <begin position="316"/>
        <end position="357"/>
    </location>
</feature>
<keyword evidence="10" id="KW-0206">Cytoskeleton</keyword>
<dbReference type="SUPFAM" id="SSF50156">
    <property type="entry name" value="PDZ domain-like"/>
    <property type="match status" value="1"/>
</dbReference>
<evidence type="ECO:0000256" key="9">
    <source>
        <dbReference type="ARBA" id="ARBA00023203"/>
    </source>
</evidence>
<feature type="compositionally biased region" description="Polar residues" evidence="17">
    <location>
        <begin position="708"/>
        <end position="717"/>
    </location>
</feature>
<evidence type="ECO:0000256" key="7">
    <source>
        <dbReference type="ARBA" id="ARBA00023018"/>
    </source>
</evidence>
<feature type="compositionally biased region" description="Low complexity" evidence="17">
    <location>
        <begin position="304"/>
        <end position="315"/>
    </location>
</feature>
<dbReference type="FunFam" id="2.30.42.10:FF:000010">
    <property type="entry name" value="Neurabin-1 isoform 1"/>
    <property type="match status" value="1"/>
</dbReference>
<evidence type="ECO:0000256" key="6">
    <source>
        <dbReference type="ARBA" id="ARBA00022902"/>
    </source>
</evidence>
<evidence type="ECO:0000256" key="11">
    <source>
        <dbReference type="ARBA" id="ARBA00034103"/>
    </source>
</evidence>
<evidence type="ECO:0000256" key="10">
    <source>
        <dbReference type="ARBA" id="ARBA00023212"/>
    </source>
</evidence>
<dbReference type="CDD" id="cd09512">
    <property type="entry name" value="SAM_Neurabin-like"/>
    <property type="match status" value="1"/>
</dbReference>
<feature type="compositionally biased region" description="Polar residues" evidence="17">
    <location>
        <begin position="99"/>
        <end position="134"/>
    </location>
</feature>
<feature type="region of interest" description="Disordered" evidence="17">
    <location>
        <begin position="1493"/>
        <end position="1512"/>
    </location>
</feature>
<feature type="compositionally biased region" description="Low complexity" evidence="17">
    <location>
        <begin position="1082"/>
        <end position="1098"/>
    </location>
</feature>
<protein>
    <recommendedName>
        <fullName evidence="12">Neurabin-1</fullName>
    </recommendedName>
    <alternativeName>
        <fullName evidence="14">Neurabin-I</fullName>
    </alternativeName>
    <alternativeName>
        <fullName evidence="13">Neural tissue-specific F-actin-binding protein I</fullName>
    </alternativeName>
    <alternativeName>
        <fullName evidence="15">Protein phosphatase 1 regulatory subunit 9A</fullName>
    </alternativeName>
</protein>
<evidence type="ECO:0000256" key="2">
    <source>
        <dbReference type="ARBA" id="ARBA00022473"/>
    </source>
</evidence>
<organism evidence="20 21">
    <name type="scientific">Gryllus longicercus</name>
    <dbReference type="NCBI Taxonomy" id="2509291"/>
    <lineage>
        <taxon>Eukaryota</taxon>
        <taxon>Metazoa</taxon>
        <taxon>Ecdysozoa</taxon>
        <taxon>Arthropoda</taxon>
        <taxon>Hexapoda</taxon>
        <taxon>Insecta</taxon>
        <taxon>Pterygota</taxon>
        <taxon>Neoptera</taxon>
        <taxon>Polyneoptera</taxon>
        <taxon>Orthoptera</taxon>
        <taxon>Ensifera</taxon>
        <taxon>Gryllidea</taxon>
        <taxon>Grylloidea</taxon>
        <taxon>Gryllidae</taxon>
        <taxon>Gryllinae</taxon>
        <taxon>Gryllus</taxon>
    </lineage>
</organism>
<feature type="region of interest" description="Disordered" evidence="17">
    <location>
        <begin position="685"/>
        <end position="719"/>
    </location>
</feature>
<dbReference type="InterPro" id="IPR001660">
    <property type="entry name" value="SAM"/>
</dbReference>
<keyword evidence="3" id="KW-0963">Cytoplasm</keyword>
<dbReference type="GO" id="GO:0005737">
    <property type="term" value="C:cytoplasm"/>
    <property type="evidence" value="ECO:0007669"/>
    <property type="project" value="TreeGrafter"/>
</dbReference>
<dbReference type="PANTHER" id="PTHR16154">
    <property type="entry name" value="NEURABIN"/>
    <property type="match status" value="1"/>
</dbReference>
<feature type="region of interest" description="Disordered" evidence="17">
    <location>
        <begin position="29"/>
        <end position="68"/>
    </location>
</feature>
<feature type="compositionally biased region" description="Low complexity" evidence="17">
    <location>
        <begin position="183"/>
        <end position="195"/>
    </location>
</feature>
<feature type="compositionally biased region" description="Basic and acidic residues" evidence="17">
    <location>
        <begin position="216"/>
        <end position="236"/>
    </location>
</feature>
<dbReference type="CDD" id="cd06790">
    <property type="entry name" value="PDZ_neurabin-like"/>
    <property type="match status" value="1"/>
</dbReference>
<feature type="compositionally biased region" description="Basic and acidic residues" evidence="17">
    <location>
        <begin position="358"/>
        <end position="375"/>
    </location>
</feature>
<evidence type="ECO:0000256" key="14">
    <source>
        <dbReference type="ARBA" id="ARBA00077125"/>
    </source>
</evidence>
<evidence type="ECO:0000256" key="12">
    <source>
        <dbReference type="ARBA" id="ARBA00067399"/>
    </source>
</evidence>
<evidence type="ECO:0000259" key="18">
    <source>
        <dbReference type="PROSITE" id="PS50105"/>
    </source>
</evidence>
<accession>A0AAN9VM25</accession>
<feature type="region of interest" description="Disordered" evidence="17">
    <location>
        <begin position="1374"/>
        <end position="1430"/>
    </location>
</feature>
<feature type="region of interest" description="Disordered" evidence="17">
    <location>
        <begin position="1322"/>
        <end position="1361"/>
    </location>
</feature>
<feature type="compositionally biased region" description="Basic and acidic residues" evidence="17">
    <location>
        <begin position="383"/>
        <end position="395"/>
    </location>
</feature>
<feature type="region of interest" description="Disordered" evidence="17">
    <location>
        <begin position="1658"/>
        <end position="1719"/>
    </location>
</feature>
<feature type="region of interest" description="Disordered" evidence="17">
    <location>
        <begin position="1818"/>
        <end position="1837"/>
    </location>
</feature>
<reference evidence="20 21" key="1">
    <citation type="submission" date="2024-03" db="EMBL/GenBank/DDBJ databases">
        <title>The genome assembly and annotation of the cricket Gryllus longicercus Weissman &amp; Gray.</title>
        <authorList>
            <person name="Szrajer S."/>
            <person name="Gray D."/>
            <person name="Ylla G."/>
        </authorList>
    </citation>
    <scope>NUCLEOTIDE SEQUENCE [LARGE SCALE GENOMIC DNA]</scope>
    <source>
        <strain evidence="20">DAG 2021-001</strain>
        <tissue evidence="20">Whole body minus gut</tissue>
    </source>
</reference>
<dbReference type="InterPro" id="IPR001478">
    <property type="entry name" value="PDZ"/>
</dbReference>
<dbReference type="Pfam" id="PF00536">
    <property type="entry name" value="SAM_1"/>
    <property type="match status" value="1"/>
</dbReference>
<dbReference type="PROSITE" id="PS50105">
    <property type="entry name" value="SAM_DOMAIN"/>
    <property type="match status" value="1"/>
</dbReference>
<feature type="region of interest" description="Disordered" evidence="17">
    <location>
        <begin position="1619"/>
        <end position="1639"/>
    </location>
</feature>
<dbReference type="Gene3D" id="2.30.42.10">
    <property type="match status" value="1"/>
</dbReference>
<dbReference type="GO" id="GO:0019722">
    <property type="term" value="P:calcium-mediated signaling"/>
    <property type="evidence" value="ECO:0007669"/>
    <property type="project" value="TreeGrafter"/>
</dbReference>
<dbReference type="SUPFAM" id="SSF47769">
    <property type="entry name" value="SAM/Pointed domain"/>
    <property type="match status" value="1"/>
</dbReference>
<evidence type="ECO:0000256" key="4">
    <source>
        <dbReference type="ARBA" id="ARBA00022553"/>
    </source>
</evidence>